<dbReference type="GO" id="GO:0005737">
    <property type="term" value="C:cytoplasm"/>
    <property type="evidence" value="ECO:0007669"/>
    <property type="project" value="TreeGrafter"/>
</dbReference>
<evidence type="ECO:0000313" key="7">
    <source>
        <dbReference type="Proteomes" id="UP000316714"/>
    </source>
</evidence>
<name>A0A5C5VGF6_9BACT</name>
<dbReference type="GO" id="GO:0046872">
    <property type="term" value="F:metal ion binding"/>
    <property type="evidence" value="ECO:0007669"/>
    <property type="project" value="UniProtKB-KW"/>
</dbReference>
<evidence type="ECO:0000256" key="2">
    <source>
        <dbReference type="ARBA" id="ARBA00022741"/>
    </source>
</evidence>
<dbReference type="Pfam" id="PF08443">
    <property type="entry name" value="RimK"/>
    <property type="match status" value="1"/>
</dbReference>
<dbReference type="EC" id="6.3.2.-" evidence="6"/>
<evidence type="ECO:0000256" key="1">
    <source>
        <dbReference type="ARBA" id="ARBA00022723"/>
    </source>
</evidence>
<reference evidence="6 7" key="1">
    <citation type="submission" date="2019-02" db="EMBL/GenBank/DDBJ databases">
        <title>Deep-cultivation of Planctomycetes and their phenomic and genomic characterization uncovers novel biology.</title>
        <authorList>
            <person name="Wiegand S."/>
            <person name="Jogler M."/>
            <person name="Boedeker C."/>
            <person name="Pinto D."/>
            <person name="Vollmers J."/>
            <person name="Rivas-Marin E."/>
            <person name="Kohn T."/>
            <person name="Peeters S.H."/>
            <person name="Heuer A."/>
            <person name="Rast P."/>
            <person name="Oberbeckmann S."/>
            <person name="Bunk B."/>
            <person name="Jeske O."/>
            <person name="Meyerdierks A."/>
            <person name="Storesund J.E."/>
            <person name="Kallscheuer N."/>
            <person name="Luecker S."/>
            <person name="Lage O.M."/>
            <person name="Pohl T."/>
            <person name="Merkel B.J."/>
            <person name="Hornburger P."/>
            <person name="Mueller R.-W."/>
            <person name="Bruemmer F."/>
            <person name="Labrenz M."/>
            <person name="Spormann A.M."/>
            <person name="Op Den Camp H."/>
            <person name="Overmann J."/>
            <person name="Amann R."/>
            <person name="Jetten M.S.M."/>
            <person name="Mascher T."/>
            <person name="Medema M.H."/>
            <person name="Devos D.P."/>
            <person name="Kaster A.-K."/>
            <person name="Ovreas L."/>
            <person name="Rohde M."/>
            <person name="Galperin M.Y."/>
            <person name="Jogler C."/>
        </authorList>
    </citation>
    <scope>NUCLEOTIDE SEQUENCE [LARGE SCALE GENOMIC DNA]</scope>
    <source>
        <strain evidence="6 7">KOR34</strain>
    </source>
</reference>
<organism evidence="6 7">
    <name type="scientific">Posidoniimonas corsicana</name>
    <dbReference type="NCBI Taxonomy" id="1938618"/>
    <lineage>
        <taxon>Bacteria</taxon>
        <taxon>Pseudomonadati</taxon>
        <taxon>Planctomycetota</taxon>
        <taxon>Planctomycetia</taxon>
        <taxon>Pirellulales</taxon>
        <taxon>Lacipirellulaceae</taxon>
        <taxon>Posidoniimonas</taxon>
    </lineage>
</organism>
<feature type="domain" description="ATP-grasp" evidence="5">
    <location>
        <begin position="106"/>
        <end position="286"/>
    </location>
</feature>
<dbReference type="Gene3D" id="3.30.470.20">
    <property type="entry name" value="ATP-grasp fold, B domain"/>
    <property type="match status" value="1"/>
</dbReference>
<dbReference type="Gene3D" id="3.30.1490.20">
    <property type="entry name" value="ATP-grasp fold, A domain"/>
    <property type="match status" value="1"/>
</dbReference>
<dbReference type="PANTHER" id="PTHR21621">
    <property type="entry name" value="RIBOSOMAL PROTEIN S6 MODIFICATION PROTEIN"/>
    <property type="match status" value="1"/>
</dbReference>
<dbReference type="GO" id="GO:0005524">
    <property type="term" value="F:ATP binding"/>
    <property type="evidence" value="ECO:0007669"/>
    <property type="project" value="UniProtKB-UniRule"/>
</dbReference>
<keyword evidence="7" id="KW-1185">Reference proteome</keyword>
<evidence type="ECO:0000256" key="3">
    <source>
        <dbReference type="ARBA" id="ARBA00022840"/>
    </source>
</evidence>
<dbReference type="RefSeq" id="WP_146564393.1">
    <property type="nucleotide sequence ID" value="NZ_SIHJ01000001.1"/>
</dbReference>
<proteinExistence type="predicted"/>
<keyword evidence="3 4" id="KW-0067">ATP-binding</keyword>
<dbReference type="InterPro" id="IPR013651">
    <property type="entry name" value="ATP-grasp_RimK-type"/>
</dbReference>
<accession>A0A5C5VGF6</accession>
<keyword evidence="2 4" id="KW-0547">Nucleotide-binding</keyword>
<dbReference type="Gene3D" id="3.40.50.20">
    <property type="match status" value="1"/>
</dbReference>
<keyword evidence="6" id="KW-0436">Ligase</keyword>
<evidence type="ECO:0000313" key="6">
    <source>
        <dbReference type="EMBL" id="TWT37027.1"/>
    </source>
</evidence>
<dbReference type="SUPFAM" id="SSF56059">
    <property type="entry name" value="Glutathione synthetase ATP-binding domain-like"/>
    <property type="match status" value="1"/>
</dbReference>
<comment type="caution">
    <text evidence="6">The sequence shown here is derived from an EMBL/GenBank/DDBJ whole genome shotgun (WGS) entry which is preliminary data.</text>
</comment>
<dbReference type="GO" id="GO:0009432">
    <property type="term" value="P:SOS response"/>
    <property type="evidence" value="ECO:0007669"/>
    <property type="project" value="TreeGrafter"/>
</dbReference>
<dbReference type="InterPro" id="IPR004666">
    <property type="entry name" value="Rp_bS6_RimK/Lys_biosynth_LsyX"/>
</dbReference>
<dbReference type="Proteomes" id="UP000316714">
    <property type="component" value="Unassembled WGS sequence"/>
</dbReference>
<dbReference type="EMBL" id="SIHJ01000001">
    <property type="protein sequence ID" value="TWT37027.1"/>
    <property type="molecule type" value="Genomic_DNA"/>
</dbReference>
<dbReference type="PANTHER" id="PTHR21621:SF0">
    <property type="entry name" value="BETA-CITRYLGLUTAMATE SYNTHASE B-RELATED"/>
    <property type="match status" value="1"/>
</dbReference>
<keyword evidence="1" id="KW-0479">Metal-binding</keyword>
<dbReference type="NCBIfam" id="TIGR00768">
    <property type="entry name" value="rimK_fam"/>
    <property type="match status" value="1"/>
</dbReference>
<evidence type="ECO:0000256" key="4">
    <source>
        <dbReference type="PROSITE-ProRule" id="PRU00409"/>
    </source>
</evidence>
<dbReference type="PROSITE" id="PS50975">
    <property type="entry name" value="ATP_GRASP"/>
    <property type="match status" value="1"/>
</dbReference>
<sequence>MRITVLGSPTSWYASDLARAASGLHELSVVPFGEIAAELTSSGAVVSAGGHDLTNADGVLVRSMPPGSLEQVVFRMDALATLQSIGVRVLNPPKAIEAAVDKHLSLDRLRLAGLPVPRTITCQTAGQAIEAYDRFGGDAVLKPIFGGEGRGITRLQDPAIAQRAFRMLEQLGAVVYLQEFVPHSGADLRLLVVGQTVFGMRRVNREDWRTNISRGARAEPLEVTGELAELARRAAAAVAAPLAGVDLLPAEDGRLLVLEVNAVPGWRALSAVTGVDVAAEVLRLFES</sequence>
<dbReference type="OrthoDB" id="9786585at2"/>
<dbReference type="AlphaFoldDB" id="A0A5C5VGF6"/>
<dbReference type="InterPro" id="IPR013815">
    <property type="entry name" value="ATP_grasp_subdomain_1"/>
</dbReference>
<protein>
    <submittedName>
        <fullName evidence="6">Alpha-aminoadipate--LysW ligase LysX</fullName>
        <ecNumber evidence="6">6.3.2.-</ecNumber>
    </submittedName>
</protein>
<evidence type="ECO:0000259" key="5">
    <source>
        <dbReference type="PROSITE" id="PS50975"/>
    </source>
</evidence>
<dbReference type="GO" id="GO:0018169">
    <property type="term" value="F:ribosomal S6-glutamic acid ligase activity"/>
    <property type="evidence" value="ECO:0007669"/>
    <property type="project" value="TreeGrafter"/>
</dbReference>
<dbReference type="InterPro" id="IPR011761">
    <property type="entry name" value="ATP-grasp"/>
</dbReference>
<gene>
    <name evidence="6" type="primary">lysX</name>
    <name evidence="6" type="ORF">KOR34_19740</name>
</gene>